<keyword evidence="4" id="KW-1185">Reference proteome</keyword>
<evidence type="ECO:0000313" key="3">
    <source>
        <dbReference type="EMBL" id="KAK3299704.1"/>
    </source>
</evidence>
<evidence type="ECO:0000313" key="4">
    <source>
        <dbReference type="Proteomes" id="UP001278766"/>
    </source>
</evidence>
<accession>A0AAE0LWX4</accession>
<evidence type="ECO:0000259" key="2">
    <source>
        <dbReference type="Pfam" id="PF20150"/>
    </source>
</evidence>
<gene>
    <name evidence="3" type="ORF">B0H64DRAFT_389333</name>
</gene>
<organism evidence="3 4">
    <name type="scientific">Chaetomium fimeti</name>
    <dbReference type="NCBI Taxonomy" id="1854472"/>
    <lineage>
        <taxon>Eukaryota</taxon>
        <taxon>Fungi</taxon>
        <taxon>Dikarya</taxon>
        <taxon>Ascomycota</taxon>
        <taxon>Pezizomycotina</taxon>
        <taxon>Sordariomycetes</taxon>
        <taxon>Sordariomycetidae</taxon>
        <taxon>Sordariales</taxon>
        <taxon>Chaetomiaceae</taxon>
        <taxon>Chaetomium</taxon>
    </lineage>
</organism>
<dbReference type="InterPro" id="IPR045518">
    <property type="entry name" value="2EXR"/>
</dbReference>
<name>A0AAE0LWX4_9PEZI</name>
<dbReference type="AlphaFoldDB" id="A0AAE0LWX4"/>
<sequence length="669" mass="74933">MMSDSGDSDHIGYLAAQSSDDDSQLERSSNDDDDDGVEVDDEDELDSASDGLSESNGFFDLEAADSDDDVSGSSESGTDRDHDEQEDHFFPQFKRLPFELRYCIWEFFCPDLTAKPRVLCFQLNQHHRRDGSKYLVPVEGPFLDQQTTPARAMLAVHRESRQLIEKVFPDSLSFGSEAVVRFNAESDIVYLQSRHSSMVLDLDAMPQLPGFGEHIYHLAVDPANLFAMGRRAPGPSKPFKNLKTVYYVTDLVNHERRHIKWCFSNLSKRYVIDTFEEQPGLGENAQHVYCWPDIGDSGTVDETKVLLREMIHDLLKAGYPADTKSANFNGAPVWPLITFLWAPRLPLADLKPWDAVRSPSPESSGSEHSDEEEPNEYESEGIDDSDIDDYSESSDDELLVAPPVDGDDSDQSEQNEDASSFMSSSPHPGGYVQDGAIDLTGDDDEDMARFSSPEPSSETLRGSDNSAHESDSDQPAVRTSRLKRPRARVVESDSEDDSEDAGPRKRARIDNRRNPIVLSSDDEEDERRVMRANRRARAVISEDEEDQDDEDNEDDEQGNDSMEEVRSRENAQSVISSSDEEDGESDGGAAVGRPLSLAEKLQLHRENNPIPPSDDEDSEIEEMGGDDYDARDYADFQDDEEGDEIAEDGDEDDQYGLVEDEFDEEDDGY</sequence>
<dbReference type="RefSeq" id="XP_062663218.1">
    <property type="nucleotide sequence ID" value="XM_062803336.1"/>
</dbReference>
<feature type="compositionally biased region" description="Acidic residues" evidence="1">
    <location>
        <begin position="613"/>
        <end position="627"/>
    </location>
</feature>
<feature type="domain" description="2EXR" evidence="2">
    <location>
        <begin position="90"/>
        <end position="189"/>
    </location>
</feature>
<dbReference type="PANTHER" id="PTHR35910">
    <property type="entry name" value="2EXR DOMAIN-CONTAINING PROTEIN"/>
    <property type="match status" value="1"/>
</dbReference>
<comment type="caution">
    <text evidence="3">The sequence shown here is derived from an EMBL/GenBank/DDBJ whole genome shotgun (WGS) entry which is preliminary data.</text>
</comment>
<dbReference type="Proteomes" id="UP001278766">
    <property type="component" value="Unassembled WGS sequence"/>
</dbReference>
<dbReference type="PANTHER" id="PTHR35910:SF6">
    <property type="entry name" value="2EXR DOMAIN-CONTAINING PROTEIN"/>
    <property type="match status" value="1"/>
</dbReference>
<feature type="compositionally biased region" description="Acidic residues" evidence="1">
    <location>
        <begin position="541"/>
        <end position="562"/>
    </location>
</feature>
<feature type="region of interest" description="Disordered" evidence="1">
    <location>
        <begin position="356"/>
        <end position="669"/>
    </location>
</feature>
<feature type="compositionally biased region" description="Acidic residues" evidence="1">
    <location>
        <begin position="369"/>
        <end position="398"/>
    </location>
</feature>
<dbReference type="Pfam" id="PF20150">
    <property type="entry name" value="2EXR"/>
    <property type="match status" value="1"/>
</dbReference>
<dbReference type="GeneID" id="87840284"/>
<feature type="compositionally biased region" description="Polar residues" evidence="1">
    <location>
        <begin position="417"/>
        <end position="426"/>
    </location>
</feature>
<feature type="compositionally biased region" description="Acidic residues" evidence="1">
    <location>
        <begin position="635"/>
        <end position="669"/>
    </location>
</feature>
<reference evidence="3" key="1">
    <citation type="journal article" date="2023" name="Mol. Phylogenet. Evol.">
        <title>Genome-scale phylogeny and comparative genomics of the fungal order Sordariales.</title>
        <authorList>
            <person name="Hensen N."/>
            <person name="Bonometti L."/>
            <person name="Westerberg I."/>
            <person name="Brannstrom I.O."/>
            <person name="Guillou S."/>
            <person name="Cros-Aarteil S."/>
            <person name="Calhoun S."/>
            <person name="Haridas S."/>
            <person name="Kuo A."/>
            <person name="Mondo S."/>
            <person name="Pangilinan J."/>
            <person name="Riley R."/>
            <person name="LaButti K."/>
            <person name="Andreopoulos B."/>
            <person name="Lipzen A."/>
            <person name="Chen C."/>
            <person name="Yan M."/>
            <person name="Daum C."/>
            <person name="Ng V."/>
            <person name="Clum A."/>
            <person name="Steindorff A."/>
            <person name="Ohm R.A."/>
            <person name="Martin F."/>
            <person name="Silar P."/>
            <person name="Natvig D.O."/>
            <person name="Lalanne C."/>
            <person name="Gautier V."/>
            <person name="Ament-Velasquez S.L."/>
            <person name="Kruys A."/>
            <person name="Hutchinson M.I."/>
            <person name="Powell A.J."/>
            <person name="Barry K."/>
            <person name="Miller A.N."/>
            <person name="Grigoriev I.V."/>
            <person name="Debuchy R."/>
            <person name="Gladieux P."/>
            <person name="Hiltunen Thoren M."/>
            <person name="Johannesson H."/>
        </authorList>
    </citation>
    <scope>NUCLEOTIDE SEQUENCE</scope>
    <source>
        <strain evidence="3">CBS 168.71</strain>
    </source>
</reference>
<proteinExistence type="predicted"/>
<feature type="compositionally biased region" description="Acidic residues" evidence="1">
    <location>
        <begin position="31"/>
        <end position="47"/>
    </location>
</feature>
<feature type="compositionally biased region" description="Polar residues" evidence="1">
    <location>
        <begin position="453"/>
        <end position="465"/>
    </location>
</feature>
<protein>
    <recommendedName>
        <fullName evidence="2">2EXR domain-containing protein</fullName>
    </recommendedName>
</protein>
<feature type="compositionally biased region" description="Acidic residues" evidence="1">
    <location>
        <begin position="405"/>
        <end position="416"/>
    </location>
</feature>
<feature type="region of interest" description="Disordered" evidence="1">
    <location>
        <begin position="1"/>
        <end position="85"/>
    </location>
</feature>
<dbReference type="EMBL" id="JAUEPN010000002">
    <property type="protein sequence ID" value="KAK3299704.1"/>
    <property type="molecule type" value="Genomic_DNA"/>
</dbReference>
<reference evidence="3" key="2">
    <citation type="submission" date="2023-06" db="EMBL/GenBank/DDBJ databases">
        <authorList>
            <consortium name="Lawrence Berkeley National Laboratory"/>
            <person name="Haridas S."/>
            <person name="Hensen N."/>
            <person name="Bonometti L."/>
            <person name="Westerberg I."/>
            <person name="Brannstrom I.O."/>
            <person name="Guillou S."/>
            <person name="Cros-Aarteil S."/>
            <person name="Calhoun S."/>
            <person name="Kuo A."/>
            <person name="Mondo S."/>
            <person name="Pangilinan J."/>
            <person name="Riley R."/>
            <person name="Labutti K."/>
            <person name="Andreopoulos B."/>
            <person name="Lipzen A."/>
            <person name="Chen C."/>
            <person name="Yanf M."/>
            <person name="Daum C."/>
            <person name="Ng V."/>
            <person name="Clum A."/>
            <person name="Steindorff A."/>
            <person name="Ohm R."/>
            <person name="Martin F."/>
            <person name="Silar P."/>
            <person name="Natvig D."/>
            <person name="Lalanne C."/>
            <person name="Gautier V."/>
            <person name="Ament-Velasquez S.L."/>
            <person name="Kruys A."/>
            <person name="Hutchinson M.I."/>
            <person name="Powell A.J."/>
            <person name="Barry K."/>
            <person name="Miller A.N."/>
            <person name="Grigoriev I.V."/>
            <person name="Debuchy R."/>
            <person name="Gladieux P."/>
            <person name="Thoren M.H."/>
            <person name="Johannesson H."/>
        </authorList>
    </citation>
    <scope>NUCLEOTIDE SEQUENCE</scope>
    <source>
        <strain evidence="3">CBS 168.71</strain>
    </source>
</reference>
<evidence type="ECO:0000256" key="1">
    <source>
        <dbReference type="SAM" id="MobiDB-lite"/>
    </source>
</evidence>